<dbReference type="RefSeq" id="YP_002517306.1">
    <property type="nucleotide sequence ID" value="NC_011916.1"/>
</dbReference>
<dbReference type="Proteomes" id="UP000001364">
    <property type="component" value="Chromosome"/>
</dbReference>
<sequence length="66" mass="7296">MLAKTPSCVECGLPWGAPRFKHEDEAPLYWSDTGLLCSSDCAQTHFARRRAERTFAGVPAECPVEV</sequence>
<accession>A0A0H3C8K2</accession>
<reference evidence="1 2" key="1">
    <citation type="journal article" date="2010" name="J. Bacteriol.">
        <title>The genetic basis of laboratory adaptation in Caulobacter crescentus.</title>
        <authorList>
            <person name="Marks M.E."/>
            <person name="Castro-Rojas C.M."/>
            <person name="Teiling C."/>
            <person name="Du L."/>
            <person name="Kapatral V."/>
            <person name="Walunas T.L."/>
            <person name="Crosson S."/>
        </authorList>
    </citation>
    <scope>NUCLEOTIDE SEQUENCE [LARGE SCALE GENOMIC DNA]</scope>
    <source>
        <strain evidence="2">NA1000 / CB15N</strain>
    </source>
</reference>
<dbReference type="GeneID" id="7330073"/>
<dbReference type="HOGENOM" id="CLU_2617892_0_0_5"/>
<dbReference type="OrthoDB" id="7190190at2"/>
<dbReference type="EMBL" id="CP001340">
    <property type="protein sequence ID" value="ACL95398.1"/>
    <property type="molecule type" value="Genomic_DNA"/>
</dbReference>
<evidence type="ECO:0000313" key="2">
    <source>
        <dbReference type="Proteomes" id="UP000001364"/>
    </source>
</evidence>
<dbReference type="PATRIC" id="fig|565050.3.peg.1894"/>
<organism evidence="1 2">
    <name type="scientific">Caulobacter vibrioides (strain NA1000 / CB15N)</name>
    <name type="common">Caulobacter crescentus</name>
    <dbReference type="NCBI Taxonomy" id="565050"/>
    <lineage>
        <taxon>Bacteria</taxon>
        <taxon>Pseudomonadati</taxon>
        <taxon>Pseudomonadota</taxon>
        <taxon>Alphaproteobacteria</taxon>
        <taxon>Caulobacterales</taxon>
        <taxon>Caulobacteraceae</taxon>
        <taxon>Caulobacter</taxon>
    </lineage>
</organism>
<dbReference type="AlphaFoldDB" id="A0A0H3C8K2"/>
<dbReference type="RefSeq" id="WP_010919723.1">
    <property type="nucleotide sequence ID" value="NC_011916.1"/>
</dbReference>
<gene>
    <name evidence="1" type="ordered locus">CCNA_01933</name>
</gene>
<name>A0A0H3C8K2_CAUVN</name>
<evidence type="ECO:0000313" key="1">
    <source>
        <dbReference type="EMBL" id="ACL95398.1"/>
    </source>
</evidence>
<keyword evidence="2" id="KW-1185">Reference proteome</keyword>
<protein>
    <submittedName>
        <fullName evidence="1">Uncharacterized protein</fullName>
    </submittedName>
</protein>
<proteinExistence type="predicted"/>
<dbReference type="KEGG" id="ccs:CCNA_01933"/>